<comment type="caution">
    <text evidence="1">The sequence shown here is derived from an EMBL/GenBank/DDBJ whole genome shotgun (WGS) entry which is preliminary data.</text>
</comment>
<organism evidence="1 2">
    <name type="scientific">Cotesia glomerata</name>
    <name type="common">Lepidopteran parasitic wasp</name>
    <name type="synonym">Apanteles glomeratus</name>
    <dbReference type="NCBI Taxonomy" id="32391"/>
    <lineage>
        <taxon>Eukaryota</taxon>
        <taxon>Metazoa</taxon>
        <taxon>Ecdysozoa</taxon>
        <taxon>Arthropoda</taxon>
        <taxon>Hexapoda</taxon>
        <taxon>Insecta</taxon>
        <taxon>Pterygota</taxon>
        <taxon>Neoptera</taxon>
        <taxon>Endopterygota</taxon>
        <taxon>Hymenoptera</taxon>
        <taxon>Apocrita</taxon>
        <taxon>Ichneumonoidea</taxon>
        <taxon>Braconidae</taxon>
        <taxon>Microgastrinae</taxon>
        <taxon>Cotesia</taxon>
    </lineage>
</organism>
<accession>A0AAV7HYF0</accession>
<keyword evidence="2" id="KW-1185">Reference proteome</keyword>
<proteinExistence type="predicted"/>
<evidence type="ECO:0000313" key="1">
    <source>
        <dbReference type="EMBL" id="KAH0539818.1"/>
    </source>
</evidence>
<dbReference type="EMBL" id="JAHXZJ010002609">
    <property type="protein sequence ID" value="KAH0539818.1"/>
    <property type="molecule type" value="Genomic_DNA"/>
</dbReference>
<reference evidence="1 2" key="1">
    <citation type="journal article" date="2021" name="J. Hered.">
        <title>A chromosome-level genome assembly of the parasitoid wasp, Cotesia glomerata (Hymenoptera: Braconidae).</title>
        <authorList>
            <person name="Pinto B.J."/>
            <person name="Weis J.J."/>
            <person name="Gamble T."/>
            <person name="Ode P.J."/>
            <person name="Paul R."/>
            <person name="Zaspel J.M."/>
        </authorList>
    </citation>
    <scope>NUCLEOTIDE SEQUENCE [LARGE SCALE GENOMIC DNA]</scope>
    <source>
        <strain evidence="1">CgM1</strain>
    </source>
</reference>
<protein>
    <submittedName>
        <fullName evidence="1">Uncharacterized protein</fullName>
    </submittedName>
</protein>
<sequence>MSSHEFPPKKRRRVDLDKNVKKFTGRPFPPIAQMFIHHVHAFNLKERDNGELLIPFSRPSKISEFDYEIPILSKDMLNIDEL</sequence>
<dbReference type="Proteomes" id="UP000826195">
    <property type="component" value="Unassembled WGS sequence"/>
</dbReference>
<name>A0AAV7HYF0_COTGL</name>
<evidence type="ECO:0000313" key="2">
    <source>
        <dbReference type="Proteomes" id="UP000826195"/>
    </source>
</evidence>
<dbReference type="AlphaFoldDB" id="A0AAV7HYF0"/>
<gene>
    <name evidence="1" type="ORF">KQX54_008321</name>
</gene>